<dbReference type="Proteomes" id="UP001234178">
    <property type="component" value="Unassembled WGS sequence"/>
</dbReference>
<comment type="caution">
    <text evidence="2">The sequence shown here is derived from an EMBL/GenBank/DDBJ whole genome shotgun (WGS) entry which is preliminary data.</text>
</comment>
<reference evidence="2 3" key="1">
    <citation type="journal article" date="2023" name="Nucleic Acids Res.">
        <title>The hologenome of Daphnia magna reveals possible DNA methylation and microbiome-mediated evolution of the host genome.</title>
        <authorList>
            <person name="Chaturvedi A."/>
            <person name="Li X."/>
            <person name="Dhandapani V."/>
            <person name="Marshall H."/>
            <person name="Kissane S."/>
            <person name="Cuenca-Cambronero M."/>
            <person name="Asole G."/>
            <person name="Calvet F."/>
            <person name="Ruiz-Romero M."/>
            <person name="Marangio P."/>
            <person name="Guigo R."/>
            <person name="Rago D."/>
            <person name="Mirbahai L."/>
            <person name="Eastwood N."/>
            <person name="Colbourne J.K."/>
            <person name="Zhou J."/>
            <person name="Mallon E."/>
            <person name="Orsini L."/>
        </authorList>
    </citation>
    <scope>NUCLEOTIDE SEQUENCE [LARGE SCALE GENOMIC DNA]</scope>
    <source>
        <strain evidence="2">LRV0_1</strain>
    </source>
</reference>
<name>A0ABR0AE61_9CRUS</name>
<dbReference type="PANTHER" id="PTHR48174:SF5">
    <property type="entry name" value="VACUOLAR PROTEIN SORTING-ASSOCIATED PROTEIN 62"/>
    <property type="match status" value="1"/>
</dbReference>
<accession>A0ABR0AE61</accession>
<evidence type="ECO:0008006" key="4">
    <source>
        <dbReference type="Google" id="ProtNLM"/>
    </source>
</evidence>
<organism evidence="2 3">
    <name type="scientific">Daphnia magna</name>
    <dbReference type="NCBI Taxonomy" id="35525"/>
    <lineage>
        <taxon>Eukaryota</taxon>
        <taxon>Metazoa</taxon>
        <taxon>Ecdysozoa</taxon>
        <taxon>Arthropoda</taxon>
        <taxon>Crustacea</taxon>
        <taxon>Branchiopoda</taxon>
        <taxon>Diplostraca</taxon>
        <taxon>Cladocera</taxon>
        <taxon>Anomopoda</taxon>
        <taxon>Daphniidae</taxon>
        <taxon>Daphnia</taxon>
    </lineage>
</organism>
<feature type="region of interest" description="Disordered" evidence="1">
    <location>
        <begin position="330"/>
        <end position="354"/>
    </location>
</feature>
<dbReference type="PANTHER" id="PTHR48174">
    <property type="entry name" value="DUF946 FAMILY PROTEIN"/>
    <property type="match status" value="1"/>
</dbReference>
<dbReference type="Pfam" id="PF06101">
    <property type="entry name" value="Vps62"/>
    <property type="match status" value="1"/>
</dbReference>
<dbReference type="InterPro" id="IPR009291">
    <property type="entry name" value="Vps62"/>
</dbReference>
<evidence type="ECO:0000313" key="2">
    <source>
        <dbReference type="EMBL" id="KAK4023404.1"/>
    </source>
</evidence>
<keyword evidence="3" id="KW-1185">Reference proteome</keyword>
<protein>
    <recommendedName>
        <fullName evidence="4">Vacuolar protein sorting-associated protein 62</fullName>
    </recommendedName>
</protein>
<evidence type="ECO:0000256" key="1">
    <source>
        <dbReference type="SAM" id="MobiDB-lite"/>
    </source>
</evidence>
<proteinExistence type="predicted"/>
<sequence length="354" mass="40072">MHQQTEHVRKWRLYVFVAICGLMSTPATAITPEVEELIRSWSPLVWLHSEEKFLPSSVEFFLPEVTVQDNQSVIIQDYVTPENIIGGEASLTLHMQTREPLDCPSCYNLDMFFGQAIENGGVPTYTIYREYDDAFKTLDVSYFAFYPYNRGKDACVGVPINGSCAGAEKNLGNHVGDWEHNALRFRNGQPYMIHLNVHSFGAYYEWNETTKNFQFFVGEEVRSVVDPDYDDSPYEKDARYEPQYPPTVELMGTHPVVYSANGSHGLWGSPDVHTYVPGIAWTTWDNLILIPWLPSNISYEGNLNWLNFLGDWGNSAEGCEYEIVTGECELGSGPSGPRSKVDFPDPQPKTSMSN</sequence>
<dbReference type="EMBL" id="JAOYFB010000037">
    <property type="protein sequence ID" value="KAK4023404.1"/>
    <property type="molecule type" value="Genomic_DNA"/>
</dbReference>
<evidence type="ECO:0000313" key="3">
    <source>
        <dbReference type="Proteomes" id="UP001234178"/>
    </source>
</evidence>
<gene>
    <name evidence="2" type="ORF">OUZ56_008816</name>
</gene>